<dbReference type="Proteomes" id="UP001143747">
    <property type="component" value="Unassembled WGS sequence"/>
</dbReference>
<evidence type="ECO:0000313" key="2">
    <source>
        <dbReference type="Proteomes" id="UP001143747"/>
    </source>
</evidence>
<dbReference type="RefSeq" id="WP_274925665.1">
    <property type="nucleotide sequence ID" value="NZ_JAKELO010000002.1"/>
</dbReference>
<organism evidence="1 2">
    <name type="scientific">Methanogenium marinum</name>
    <dbReference type="NCBI Taxonomy" id="348610"/>
    <lineage>
        <taxon>Archaea</taxon>
        <taxon>Methanobacteriati</taxon>
        <taxon>Methanobacteriota</taxon>
        <taxon>Stenosarchaea group</taxon>
        <taxon>Methanomicrobia</taxon>
        <taxon>Methanomicrobiales</taxon>
        <taxon>Methanomicrobiaceae</taxon>
        <taxon>Methanogenium</taxon>
    </lineage>
</organism>
<proteinExistence type="predicted"/>
<evidence type="ECO:0000313" key="1">
    <source>
        <dbReference type="EMBL" id="MDE4909059.1"/>
    </source>
</evidence>
<keyword evidence="2" id="KW-1185">Reference proteome</keyword>
<name>A0A9Q4KUR9_9EURY</name>
<protein>
    <submittedName>
        <fullName evidence="1">Uncharacterized protein</fullName>
    </submittedName>
</protein>
<dbReference type="EMBL" id="JAKELO010000002">
    <property type="protein sequence ID" value="MDE4909059.1"/>
    <property type="molecule type" value="Genomic_DNA"/>
</dbReference>
<gene>
    <name evidence="1" type="ORF">L0665_10605</name>
</gene>
<reference evidence="1" key="1">
    <citation type="submission" date="2022-01" db="EMBL/GenBank/DDBJ databases">
        <title>Draft genome of Methanogenium marinum DSM 15558.</title>
        <authorList>
            <person name="Chen S.-C."/>
            <person name="You Y.-T."/>
        </authorList>
    </citation>
    <scope>NUCLEOTIDE SEQUENCE</scope>
    <source>
        <strain evidence="1">DSM 15558</strain>
    </source>
</reference>
<dbReference type="AlphaFoldDB" id="A0A9Q4KUR9"/>
<accession>A0A9Q4KUR9</accession>
<comment type="caution">
    <text evidence="1">The sequence shown here is derived from an EMBL/GenBank/DDBJ whole genome shotgun (WGS) entry which is preliminary data.</text>
</comment>
<sequence>MTKKNHRFIDSVGGMVQCLPGKKEEVVRCRFCIHSSQFREGGRWVPSPGRAFCLASRTTVDVDLKRVSAVCCNDMNGEGFSSIFSIIS</sequence>